<feature type="compositionally biased region" description="Basic and acidic residues" evidence="1">
    <location>
        <begin position="70"/>
        <end position="94"/>
    </location>
</feature>
<evidence type="ECO:0000313" key="3">
    <source>
        <dbReference type="Proteomes" id="UP001266305"/>
    </source>
</evidence>
<evidence type="ECO:0000313" key="2">
    <source>
        <dbReference type="EMBL" id="KAK2115726.1"/>
    </source>
</evidence>
<gene>
    <name evidence="2" type="ORF">P7K49_006352</name>
</gene>
<feature type="compositionally biased region" description="Low complexity" evidence="1">
    <location>
        <begin position="217"/>
        <end position="236"/>
    </location>
</feature>
<feature type="compositionally biased region" description="Low complexity" evidence="1">
    <location>
        <begin position="129"/>
        <end position="138"/>
    </location>
</feature>
<feature type="compositionally biased region" description="Basic and acidic residues" evidence="1">
    <location>
        <begin position="166"/>
        <end position="179"/>
    </location>
</feature>
<name>A0ABQ9W265_SAGOE</name>
<reference evidence="2 3" key="1">
    <citation type="submission" date="2023-05" db="EMBL/GenBank/DDBJ databases">
        <title>B98-5 Cell Line De Novo Hybrid Assembly: An Optical Mapping Approach.</title>
        <authorList>
            <person name="Kananen K."/>
            <person name="Auerbach J.A."/>
            <person name="Kautto E."/>
            <person name="Blachly J.S."/>
        </authorList>
    </citation>
    <scope>NUCLEOTIDE SEQUENCE [LARGE SCALE GENOMIC DNA]</scope>
    <source>
        <strain evidence="2">B95-8</strain>
        <tissue evidence="2">Cell line</tissue>
    </source>
</reference>
<protein>
    <submittedName>
        <fullName evidence="2">Uncharacterized protein</fullName>
    </submittedName>
</protein>
<proteinExistence type="predicted"/>
<feature type="region of interest" description="Disordered" evidence="1">
    <location>
        <begin position="1"/>
        <end position="259"/>
    </location>
</feature>
<organism evidence="2 3">
    <name type="scientific">Saguinus oedipus</name>
    <name type="common">Cotton-top tamarin</name>
    <name type="synonym">Oedipomidas oedipus</name>
    <dbReference type="NCBI Taxonomy" id="9490"/>
    <lineage>
        <taxon>Eukaryota</taxon>
        <taxon>Metazoa</taxon>
        <taxon>Chordata</taxon>
        <taxon>Craniata</taxon>
        <taxon>Vertebrata</taxon>
        <taxon>Euteleostomi</taxon>
        <taxon>Mammalia</taxon>
        <taxon>Eutheria</taxon>
        <taxon>Euarchontoglires</taxon>
        <taxon>Primates</taxon>
        <taxon>Haplorrhini</taxon>
        <taxon>Platyrrhini</taxon>
        <taxon>Cebidae</taxon>
        <taxon>Callitrichinae</taxon>
        <taxon>Saguinus</taxon>
    </lineage>
</organism>
<keyword evidence="3" id="KW-1185">Reference proteome</keyword>
<comment type="caution">
    <text evidence="2">The sequence shown here is derived from an EMBL/GenBank/DDBJ whole genome shotgun (WGS) entry which is preliminary data.</text>
</comment>
<sequence>MASAQTQIPLLSRRPLSGARPAAGVGSLTAPVSSPHFTPWVPAGEELKVGYRHPYPSPKNKHRGLPRGAVGERRPGKSKDGRRPRVRRDPDRPPTHPAPRRVPGSPTAMRAEEGRCLRIRVGQGDPRGAAAAAARFAAWPGVPVRIERDRESKENAGGQARAAWRGPRETGPERSERPARTHAARPGCPSSRRRRPRPRLPRSATPRPSALPPRPPRAATASSSRPPSPSQTESRTPGRRVAARPPRQRATMGSPGFPL</sequence>
<accession>A0ABQ9W265</accession>
<dbReference type="EMBL" id="JASSZA010000003">
    <property type="protein sequence ID" value="KAK2115726.1"/>
    <property type="molecule type" value="Genomic_DNA"/>
</dbReference>
<feature type="compositionally biased region" description="Basic and acidic residues" evidence="1">
    <location>
        <begin position="145"/>
        <end position="154"/>
    </location>
</feature>
<evidence type="ECO:0000256" key="1">
    <source>
        <dbReference type="SAM" id="MobiDB-lite"/>
    </source>
</evidence>
<feature type="compositionally biased region" description="Basic residues" evidence="1">
    <location>
        <begin position="191"/>
        <end position="200"/>
    </location>
</feature>
<dbReference type="Proteomes" id="UP001266305">
    <property type="component" value="Unassembled WGS sequence"/>
</dbReference>